<feature type="domain" description="TIR" evidence="4">
    <location>
        <begin position="178"/>
        <end position="342"/>
    </location>
</feature>
<dbReference type="Gene3D" id="3.40.50.10140">
    <property type="entry name" value="Toll/interleukin-1 receptor homology (TIR) domain"/>
    <property type="match status" value="2"/>
</dbReference>
<organism evidence="5 6">
    <name type="scientific">Hibiscus syriacus</name>
    <name type="common">Rose of Sharon</name>
    <dbReference type="NCBI Taxonomy" id="106335"/>
    <lineage>
        <taxon>Eukaryota</taxon>
        <taxon>Viridiplantae</taxon>
        <taxon>Streptophyta</taxon>
        <taxon>Embryophyta</taxon>
        <taxon>Tracheophyta</taxon>
        <taxon>Spermatophyta</taxon>
        <taxon>Magnoliopsida</taxon>
        <taxon>eudicotyledons</taxon>
        <taxon>Gunneridae</taxon>
        <taxon>Pentapetalae</taxon>
        <taxon>rosids</taxon>
        <taxon>malvids</taxon>
        <taxon>Malvales</taxon>
        <taxon>Malvaceae</taxon>
        <taxon>Malvoideae</taxon>
        <taxon>Hibiscus</taxon>
    </lineage>
</organism>
<dbReference type="FunFam" id="3.40.50.10140:FF:000007">
    <property type="entry name" value="Disease resistance protein (TIR-NBS-LRR class)"/>
    <property type="match status" value="2"/>
</dbReference>
<dbReference type="InterPro" id="IPR044974">
    <property type="entry name" value="Disease_R_plants"/>
</dbReference>
<evidence type="ECO:0000256" key="3">
    <source>
        <dbReference type="ARBA" id="ARBA00023027"/>
    </source>
</evidence>
<dbReference type="InterPro" id="IPR042197">
    <property type="entry name" value="Apaf_helical"/>
</dbReference>
<dbReference type="OrthoDB" id="984814at2759"/>
<dbReference type="PROSITE" id="PS50104">
    <property type="entry name" value="TIR"/>
    <property type="match status" value="2"/>
</dbReference>
<dbReference type="GO" id="GO:0043531">
    <property type="term" value="F:ADP binding"/>
    <property type="evidence" value="ECO:0007669"/>
    <property type="project" value="InterPro"/>
</dbReference>
<dbReference type="EMBL" id="VEPZ02001530">
    <property type="protein sequence ID" value="KAE8669317.1"/>
    <property type="molecule type" value="Genomic_DNA"/>
</dbReference>
<dbReference type="SMART" id="SM00255">
    <property type="entry name" value="TIR"/>
    <property type="match status" value="2"/>
</dbReference>
<dbReference type="InterPro" id="IPR000157">
    <property type="entry name" value="TIR_dom"/>
</dbReference>
<dbReference type="PANTHER" id="PTHR11017">
    <property type="entry name" value="LEUCINE-RICH REPEAT-CONTAINING PROTEIN"/>
    <property type="match status" value="1"/>
</dbReference>
<name>A0A6A2YAU8_HIBSY</name>
<keyword evidence="6" id="KW-1185">Reference proteome</keyword>
<dbReference type="AlphaFoldDB" id="A0A6A2YAU8"/>
<evidence type="ECO:0000256" key="1">
    <source>
        <dbReference type="ARBA" id="ARBA00022614"/>
    </source>
</evidence>
<dbReference type="InterPro" id="IPR032675">
    <property type="entry name" value="LRR_dom_sf"/>
</dbReference>
<dbReference type="Gene3D" id="1.10.8.430">
    <property type="entry name" value="Helical domain of apoptotic protease-activating factors"/>
    <property type="match status" value="1"/>
</dbReference>
<dbReference type="Pfam" id="PF01582">
    <property type="entry name" value="TIR"/>
    <property type="match status" value="2"/>
</dbReference>
<dbReference type="Gene3D" id="3.40.50.300">
    <property type="entry name" value="P-loop containing nucleotide triphosphate hydrolases"/>
    <property type="match status" value="1"/>
</dbReference>
<dbReference type="GO" id="GO:0006952">
    <property type="term" value="P:defense response"/>
    <property type="evidence" value="ECO:0007669"/>
    <property type="project" value="InterPro"/>
</dbReference>
<dbReference type="SUPFAM" id="SSF52058">
    <property type="entry name" value="L domain-like"/>
    <property type="match status" value="1"/>
</dbReference>
<dbReference type="InterPro" id="IPR002182">
    <property type="entry name" value="NB-ARC"/>
</dbReference>
<dbReference type="PRINTS" id="PR00364">
    <property type="entry name" value="DISEASERSIST"/>
</dbReference>
<dbReference type="SUPFAM" id="SSF52540">
    <property type="entry name" value="P-loop containing nucleoside triphosphate hydrolases"/>
    <property type="match status" value="1"/>
</dbReference>
<reference evidence="5" key="1">
    <citation type="submission" date="2019-09" db="EMBL/GenBank/DDBJ databases">
        <title>Draft genome information of white flower Hibiscus syriacus.</title>
        <authorList>
            <person name="Kim Y.-M."/>
        </authorList>
    </citation>
    <scope>NUCLEOTIDE SEQUENCE [LARGE SCALE GENOMIC DNA]</scope>
    <source>
        <strain evidence="5">YM2019G1</strain>
    </source>
</reference>
<keyword evidence="1" id="KW-0433">Leucine-rich repeat</keyword>
<protein>
    <recommendedName>
        <fullName evidence="4">TIR domain-containing protein</fullName>
    </recommendedName>
</protein>
<dbReference type="PANTHER" id="PTHR11017:SF479">
    <property type="entry name" value="DISEASE RESISTANCE PROTEIN (TIR-NBS-LRR CLASS) FAMILY"/>
    <property type="match status" value="1"/>
</dbReference>
<comment type="caution">
    <text evidence="5">The sequence shown here is derived from an EMBL/GenBank/DDBJ whole genome shotgun (WGS) entry which is preliminary data.</text>
</comment>
<proteinExistence type="predicted"/>
<keyword evidence="3" id="KW-0520">NAD</keyword>
<evidence type="ECO:0000313" key="6">
    <source>
        <dbReference type="Proteomes" id="UP000436088"/>
    </source>
</evidence>
<accession>A0A6A2YAU8</accession>
<dbReference type="Gene3D" id="3.80.10.10">
    <property type="entry name" value="Ribonuclease Inhibitor"/>
    <property type="match status" value="2"/>
</dbReference>
<dbReference type="Proteomes" id="UP000436088">
    <property type="component" value="Unassembled WGS sequence"/>
</dbReference>
<evidence type="ECO:0000259" key="4">
    <source>
        <dbReference type="PROSITE" id="PS50104"/>
    </source>
</evidence>
<sequence length="1231" mass="140147">MARASSSAPPRPMNHHVFLSFRGEDTRLNFTPHLLKALEAKGMSVFFDEKKLKKGEELLPALSQEIAASKLSLIVLSKDYASSKSCLAELSEIMDRKRTHGQIVLPIFYHVNLSDVQNIDGSFKISFDDHESKGLDQVQQWKAAFEQVGTLEGIHVKLDRPETEHIENILEHVIQMLVKHQVFLSSGADTLPRFTSHLLKALRDKGINVFLDEERKEMEQLSPDLSQAIAASNLSIVVLSEDYASSKTCLAELCDIMNRKNTHGHIVLPIFYQVDPSHVRHLGGSFKASFGDHESGLDQVQQWKKAFAEIGKLKGWHIEGCKSDRDETEYIEDIVNNVNTKLKNITYRRASKELVGIEKQKERISDMIKQKDSRIIGLWGMAGIGKTTLAEAVYNEFFLSFEGRCFLQNVSEKIKKRGMESFRNELLFELINEKDFRLDTPSIGSRFIQERLKNKRVIVVLDDVNDPEQIDDMGVKHFGDGSKIIVTSTDRQVLHNGDVDQILEVKKLNEKDSLQLFSTFAFKRLNPAADFQDLSNKFVRYAKGSPLALKVLGSQLYKKSKHDWKSELDRLNEFPLSKISQILKRSFDGLGDLEKNIFLDIAIFFKGELREDVEAILSSRYNKGAVCAISSNLVDKCLLDIAPSGHISMHDMLEEMAKEIVLQEPKSPGKRRRLWSPNDVVQVLRNNKRSGSIEGIKLDISQIEVDDLQVLPTVFENMPNLRYIHFCEGEEKLLANEVDIASLPNELRYLKWDKYPFKSLSSSFNPKNLVVLILHNGNMEQLWNDDHEGLVNLKKIDLLFCKNLRKMPNLSGAINLKILDCRSCKRLDELPCLDHLESLERLDLSGCKNLSKIPNLLGANNLKILDCRSCKSLDELPCLNHLTSLKTLRFEGCSNLKKFSELDLSNTEIEEISDSIEHLVGLRKLRLRNSKVKNVSSNIKELKSLNTLDLGYCKSLESFSELPPYLWCLDASECTLLEKVSFSDHNLYRSNAFCDGDDGHHKENVFCDTDDAPHKETVFMLFSNCKSLNPDSIKNIETTAMLQIQSLAQRCARREKRRESCLQKKLFCCFTGNVISANDFVDQSVNSSLNLEISRNECSGSRALAFAICLVANLTCGNRDLAFICKYQLRVTGKEQFRKECRLDFRKCQSLAGDHVFILFSEDMIIIDDDYEKASFEFYIKYDSGEEDDIQVQKCGVQVLYIEKVHADSATNKRRFCYDIEEGGRGSKRLK</sequence>
<dbReference type="InterPro" id="IPR058192">
    <property type="entry name" value="WHD_ROQ1-like"/>
</dbReference>
<gene>
    <name evidence="5" type="ORF">F3Y22_tig00112249pilonHSYRG00246</name>
</gene>
<keyword evidence="2" id="KW-0677">Repeat</keyword>
<dbReference type="SUPFAM" id="SSF52200">
    <property type="entry name" value="Toll/Interleukin receptor TIR domain"/>
    <property type="match status" value="2"/>
</dbReference>
<feature type="domain" description="TIR" evidence="4">
    <location>
        <begin position="13"/>
        <end position="177"/>
    </location>
</feature>
<dbReference type="InterPro" id="IPR035897">
    <property type="entry name" value="Toll_tir_struct_dom_sf"/>
</dbReference>
<evidence type="ECO:0000313" key="5">
    <source>
        <dbReference type="EMBL" id="KAE8669317.1"/>
    </source>
</evidence>
<dbReference type="GO" id="GO:0007165">
    <property type="term" value="P:signal transduction"/>
    <property type="evidence" value="ECO:0007669"/>
    <property type="project" value="InterPro"/>
</dbReference>
<dbReference type="Pfam" id="PF23282">
    <property type="entry name" value="WHD_ROQ1"/>
    <property type="match status" value="1"/>
</dbReference>
<dbReference type="Pfam" id="PF00931">
    <property type="entry name" value="NB-ARC"/>
    <property type="match status" value="1"/>
</dbReference>
<evidence type="ECO:0000256" key="2">
    <source>
        <dbReference type="ARBA" id="ARBA00022737"/>
    </source>
</evidence>
<dbReference type="InterPro" id="IPR027417">
    <property type="entry name" value="P-loop_NTPase"/>
</dbReference>